<comment type="caution">
    <text evidence="1">The sequence shown here is derived from an EMBL/GenBank/DDBJ whole genome shotgun (WGS) entry which is preliminary data.</text>
</comment>
<dbReference type="Proteomes" id="UP000789759">
    <property type="component" value="Unassembled WGS sequence"/>
</dbReference>
<name>A0A9N8YQE8_9GLOM</name>
<reference evidence="1" key="1">
    <citation type="submission" date="2021-06" db="EMBL/GenBank/DDBJ databases">
        <authorList>
            <person name="Kallberg Y."/>
            <person name="Tangrot J."/>
            <person name="Rosling A."/>
        </authorList>
    </citation>
    <scope>NUCLEOTIDE SEQUENCE</scope>
    <source>
        <strain evidence="1">FL966</strain>
    </source>
</reference>
<evidence type="ECO:0000313" key="1">
    <source>
        <dbReference type="EMBL" id="CAG8449425.1"/>
    </source>
</evidence>
<evidence type="ECO:0000313" key="2">
    <source>
        <dbReference type="Proteomes" id="UP000789759"/>
    </source>
</evidence>
<dbReference type="OrthoDB" id="10443267at2759"/>
<dbReference type="EMBL" id="CAJVQA010000007">
    <property type="protein sequence ID" value="CAG8449425.1"/>
    <property type="molecule type" value="Genomic_DNA"/>
</dbReference>
<proteinExistence type="predicted"/>
<gene>
    <name evidence="1" type="ORF">CPELLU_LOCUS57</name>
</gene>
<accession>A0A9N8YQE8</accession>
<keyword evidence="2" id="KW-1185">Reference proteome</keyword>
<dbReference type="AlphaFoldDB" id="A0A9N8YQE8"/>
<sequence length="738" mass="86249">MTKRTAWETFDSYSYIPSKKKNKFSNDVFTHFFGNDVDGFSLYHNMKNASNKLNPMNISGLPCNMVCDPEDATNENIKQDSFSPINSIISIFFNDASYIDTFGLFETDIMENYISNHNDDSIKYGIQKYTNKNLVTNSLIALNRFGQTISKDVPKAPRLKLHGFFCQVDMSIVMNTEKNNGIDLNDNLKLFEPSGNFIITLSLLIAKNENIFIKEKIDLEDIFKKGTYRFDNTDNNMASRLNQDNWELMTAIDTPININELLENNKSKCCNKPFWHNFSIYIYYSHTQSMKGQKSTMQGMPYGVKKVDEDKNIIIYCCDKNNQTNMIGYQPNVVWVLTVTIDPKSLKKKIENGLKLDLEYNNNITFFGIEPKFPTHTGPFLLVDKIIPMMAYDTNMDSMSNLKFTTSSAMQQLVDAVKAAINNPENINNNDDDSIISYYKKKINEKTKICDLQPGSELYDLIQNDNRLGTWHIKELNNIIKEKGKIIIEDFKSLIIHEKNNEKIEKYINSLKKINAFFLDDKNKFIQEIDLLKSNLKIINQSKLNPDILKIHVIVKFNSRKNNSFRLKPIYFPFGYPIKRIINLIIKRYNTIIESNTELNKHLYNLILYNLKSYKESFYIKPWKSLIYHGIHKNRNNSFYMNIKKIDKRLFLEIVDLLLSVTRNDDISFFNTLHLKIVNTDNNLIQCVKLNPYNNYIQNSDPSNIEYFYKIINNPYNHENHYNPSPYINNMDNLHEDY</sequence>
<protein>
    <submittedName>
        <fullName evidence="1">8834_t:CDS:1</fullName>
    </submittedName>
</protein>
<organism evidence="1 2">
    <name type="scientific">Cetraspora pellucida</name>
    <dbReference type="NCBI Taxonomy" id="1433469"/>
    <lineage>
        <taxon>Eukaryota</taxon>
        <taxon>Fungi</taxon>
        <taxon>Fungi incertae sedis</taxon>
        <taxon>Mucoromycota</taxon>
        <taxon>Glomeromycotina</taxon>
        <taxon>Glomeromycetes</taxon>
        <taxon>Diversisporales</taxon>
        <taxon>Gigasporaceae</taxon>
        <taxon>Cetraspora</taxon>
    </lineage>
</organism>